<dbReference type="CTD" id="5198"/>
<evidence type="ECO:0000256" key="4">
    <source>
        <dbReference type="ARBA" id="ARBA00012747"/>
    </source>
</evidence>
<dbReference type="CDD" id="cd02203">
    <property type="entry name" value="PurL_repeat1"/>
    <property type="match status" value="1"/>
</dbReference>
<evidence type="ECO:0000313" key="22">
    <source>
        <dbReference type="Ensembl" id="ENSPNAP00000023791.1"/>
    </source>
</evidence>
<accession>A0A3B4DKZ7</accession>
<reference evidence="22" key="3">
    <citation type="submission" date="2025-09" db="UniProtKB">
        <authorList>
            <consortium name="Ensembl"/>
        </authorList>
    </citation>
    <scope>IDENTIFICATION</scope>
</reference>
<reference evidence="22" key="2">
    <citation type="submission" date="2025-08" db="UniProtKB">
        <authorList>
            <consortium name="Ensembl"/>
        </authorList>
    </citation>
    <scope>IDENTIFICATION</scope>
</reference>
<dbReference type="Gene3D" id="1.10.8.750">
    <property type="entry name" value="Phosphoribosylformylglycinamidine synthase, linker domain"/>
    <property type="match status" value="1"/>
</dbReference>
<dbReference type="GO" id="GO:0046872">
    <property type="term" value="F:metal ion binding"/>
    <property type="evidence" value="ECO:0007669"/>
    <property type="project" value="UniProtKB-KW"/>
</dbReference>
<dbReference type="Gene3D" id="3.90.650.10">
    <property type="entry name" value="PurM-like C-terminal domain"/>
    <property type="match status" value="2"/>
</dbReference>
<dbReference type="STRING" id="42514.ENSPNAP00000023791"/>
<reference evidence="22 23" key="1">
    <citation type="submission" date="2020-10" db="EMBL/GenBank/DDBJ databases">
        <title>Pygocentrus nattereri (red-bellied piranha) genome, fPygNat1, primary haplotype.</title>
        <authorList>
            <person name="Myers G."/>
            <person name="Meyer A."/>
            <person name="Karagic N."/>
            <person name="Pippel M."/>
            <person name="Winkler S."/>
            <person name="Tracey A."/>
            <person name="Wood J."/>
            <person name="Formenti G."/>
            <person name="Howe K."/>
            <person name="Fedrigo O."/>
            <person name="Jarvis E.D."/>
        </authorList>
    </citation>
    <scope>NUCLEOTIDE SEQUENCE [LARGE SCALE GENOMIC DNA]</scope>
</reference>
<evidence type="ECO:0000256" key="2">
    <source>
        <dbReference type="ARBA" id="ARBA00004920"/>
    </source>
</evidence>
<keyword evidence="5" id="KW-0963">Cytoplasm</keyword>
<keyword evidence="13" id="KW-0315">Glutamine amidotransferase</keyword>
<keyword evidence="11" id="KW-0067">ATP-binding</keyword>
<dbReference type="FunFam" id="1.10.8.750:FF:000001">
    <property type="entry name" value="Putative phosphoribosylformylglycinamidine synthase"/>
    <property type="match status" value="1"/>
</dbReference>
<keyword evidence="9" id="KW-0547">Nucleotide-binding</keyword>
<feature type="domain" description="FGAR-AT PurM N-terminal-like" evidence="21">
    <location>
        <begin position="664"/>
        <end position="817"/>
    </location>
</feature>
<evidence type="ECO:0000256" key="3">
    <source>
        <dbReference type="ARBA" id="ARBA00008608"/>
    </source>
</evidence>
<dbReference type="EC" id="6.3.5.3" evidence="4"/>
<dbReference type="InterPro" id="IPR036676">
    <property type="entry name" value="PurM-like_C_sf"/>
</dbReference>
<dbReference type="InterPro" id="IPR010918">
    <property type="entry name" value="PurM-like_C_dom"/>
</dbReference>
<dbReference type="FunFam" id="3.30.1330.10:FF:000010">
    <property type="entry name" value="Phosphoribosylformylglycinamidine synthase"/>
    <property type="match status" value="1"/>
</dbReference>
<dbReference type="HAMAP" id="MF_00419">
    <property type="entry name" value="PurL_1"/>
    <property type="match status" value="1"/>
</dbReference>
<dbReference type="CDD" id="cd02204">
    <property type="entry name" value="PurL_repeat2"/>
    <property type="match status" value="1"/>
</dbReference>
<dbReference type="GO" id="GO:0005524">
    <property type="term" value="F:ATP binding"/>
    <property type="evidence" value="ECO:0007669"/>
    <property type="project" value="UniProtKB-KW"/>
</dbReference>
<evidence type="ECO:0000256" key="15">
    <source>
        <dbReference type="ARBA" id="ARBA00032632"/>
    </source>
</evidence>
<evidence type="ECO:0000259" key="19">
    <source>
        <dbReference type="Pfam" id="PF18072"/>
    </source>
</evidence>
<keyword evidence="8" id="KW-0479">Metal-binding</keyword>
<evidence type="ECO:0000259" key="21">
    <source>
        <dbReference type="Pfam" id="PF22689"/>
    </source>
</evidence>
<dbReference type="FunFam" id="3.90.650.10:FF:000008">
    <property type="entry name" value="Phosphoribosylformylglycinamidine synthase"/>
    <property type="match status" value="1"/>
</dbReference>
<dbReference type="PANTHER" id="PTHR10099">
    <property type="entry name" value="PHOSPHORIBOSYLFORMYLGLYCINAMIDINE SYNTHASE"/>
    <property type="match status" value="1"/>
</dbReference>
<dbReference type="RefSeq" id="XP_017543929.1">
    <property type="nucleotide sequence ID" value="XM_017688440.2"/>
</dbReference>
<name>A0A3B4DKZ7_PYGNA</name>
<dbReference type="InterPro" id="IPR055181">
    <property type="entry name" value="FGAR-AT_PurM_N-like"/>
</dbReference>
<dbReference type="GO" id="GO:0006189">
    <property type="term" value="P:'de novo' IMP biosynthetic process"/>
    <property type="evidence" value="ECO:0007669"/>
    <property type="project" value="UniProtKB-UniPathway"/>
</dbReference>
<evidence type="ECO:0000256" key="9">
    <source>
        <dbReference type="ARBA" id="ARBA00022741"/>
    </source>
</evidence>
<dbReference type="Proteomes" id="UP001501920">
    <property type="component" value="Chromosome 4"/>
</dbReference>
<feature type="domain" description="PurM-like C-terminal" evidence="18">
    <location>
        <begin position="851"/>
        <end position="969"/>
    </location>
</feature>
<dbReference type="InterPro" id="IPR041609">
    <property type="entry name" value="PurL_linker"/>
</dbReference>
<dbReference type="SUPFAM" id="SSF109736">
    <property type="entry name" value="FGAM synthase PurL, linker domain"/>
    <property type="match status" value="1"/>
</dbReference>
<comment type="subcellular location">
    <subcellularLocation>
        <location evidence="1">Cytoplasm</location>
    </subcellularLocation>
</comment>
<dbReference type="OrthoDB" id="6666987at2759"/>
<dbReference type="PANTHER" id="PTHR10099:SF1">
    <property type="entry name" value="PHOSPHORIBOSYLFORMYLGLYCINAMIDINE SYNTHASE"/>
    <property type="match status" value="1"/>
</dbReference>
<gene>
    <name evidence="22" type="primary">PFAS</name>
</gene>
<feature type="domain" description="Phosphoribosylformylglycinamidine synthase linker" evidence="19">
    <location>
        <begin position="179"/>
        <end position="227"/>
    </location>
</feature>
<sequence>MTVLRFYRREESEGGRTLRRVKQLYPQVTVTTEHCYNVELNDADSLSKEQKDVLCWLFNPPHSAALSDEPTLKIASPAETLVEIGPRLNFSTAWSTNAVSICQSAGLKQVTRVELSRRHIIKGGQNGPRKDGEMEKLIGLLYDSMTECIYPKPITSFSVDVQPQKVFEVDILGKGRAALEKANDDLGLAFDSWDLDYYTALFQRVKRNPTSVECFDLAQSNSEHSRHWFFRGRMVIDGQEQKDTLFSLIMGTQQHSNQNNVIKFCDNSSGIKGMELECMFPTDPVQASCYETRRSTRHVIFTAETHNFPTGVAPFSGATTGTGGRIRDVQSAGRGGHVIAGTAGYCFGNLHIPGYTLPWEEADWEYPSSFAPPLQVAVEASDGASDYGNKFGEPVLAGFARSFGMRLANGERREWIKPIMFSGGLGSIESNHVKKEEAEPGMEVVKIGGPVYRIGVGGGAASSVQVQGDNSSERDLGAVQRGDAEMEQKMNRALRACLERASGNPICSIHDQGAGGNGNVLKELSEPAGAVIYTSKFKRGDPTLSVLELWGAEYQESNALLLRPSDRSFLEKVCQREKCPVDFVGKITGDGKIVLVDDLSNQGDGVGGGRCPVDLVLDWVLGKMPQKEFVLDCLASSLQPLSFPADLSVLPALERVLKLPAVASKRYLTNKVDRSVTGLIAQQQCVGPLHTPLADVAVVALSPFSLQGAATAIGEQPIKGLVSPAAGARMAVGEALTNLVFAQVTALKDVKCSGNWMWAAKLPGEGACLWEACQAMCKVMGRLGVAVDGGKDSLSMAARVSGETIKAPGSLVISVYAVCPDITATVTPDLDDPQGKGVLLYVPVSAGKYRLGGSALAQCYGQLGDCSPDLDHPDLLSACFNTTQTLIKDRLLSAGHDVSDGGLISCLLEMAFAGNRGLEVNLPFEGVGVLEALFSEELGLVLEVCESNAVSVCQRYTDAGLVCHRIGTTSGFGPDSKVRVSLRGQEVLNERLPTLRALWESTSFQLEHMQANPLCVQQEEKGLATRSQPYFKLTFDPAPTPIFTELAGQKPRVAVVREEGSNGDREMAVALFMAGFEVWDVTMQDLCSGATTLDPFRAVVFVGGFSYADVLGSAKGWAATVTFNPRAREEFERFRHRDDTLSLGVCNGCQLLALLGWVGEARDGGSEVSLTHNKSGRFESRFVSVGILPSPSVMLKGMEGSALGVWVAHGEGLMQFCSTEAQDRLISDSLAPLRYIDDSGAPTETYPMNPNGSALGIAGICSADGRHLAMMPHPERAVLGWQWAWAPAPLRASLEPSPWIRMFHNAAAWCQTTRERERFSPLQ</sequence>
<dbReference type="Pfam" id="PF13507">
    <property type="entry name" value="GATase_5"/>
    <property type="match status" value="1"/>
</dbReference>
<dbReference type="GeneID" id="108415399"/>
<comment type="similarity">
    <text evidence="3">In the N-terminal section; belongs to the FGAMS family.</text>
</comment>
<dbReference type="SMART" id="SM01211">
    <property type="entry name" value="GATase_5"/>
    <property type="match status" value="1"/>
</dbReference>
<comment type="pathway">
    <text evidence="2">Purine metabolism; IMP biosynthesis via de novo pathway; 5-amino-1-(5-phospho-D-ribosyl)imidazole from N(2)-formyl-N(1)-(5-phospho-D-ribosyl)glycinamide: step 1/2.</text>
</comment>
<evidence type="ECO:0000256" key="11">
    <source>
        <dbReference type="ARBA" id="ARBA00022840"/>
    </source>
</evidence>
<evidence type="ECO:0000256" key="17">
    <source>
        <dbReference type="ARBA" id="ARBA00071729"/>
    </source>
</evidence>
<evidence type="ECO:0000256" key="8">
    <source>
        <dbReference type="ARBA" id="ARBA00022723"/>
    </source>
</evidence>
<dbReference type="NCBIfam" id="NF003672">
    <property type="entry name" value="PRK05297.1"/>
    <property type="match status" value="1"/>
</dbReference>
<keyword evidence="7" id="KW-0436">Ligase</keyword>
<keyword evidence="23" id="KW-1185">Reference proteome</keyword>
<dbReference type="Pfam" id="PF22689">
    <property type="entry name" value="FGAR-AT_PurM_N-like"/>
    <property type="match status" value="1"/>
</dbReference>
<evidence type="ECO:0000256" key="1">
    <source>
        <dbReference type="ARBA" id="ARBA00004496"/>
    </source>
</evidence>
<keyword evidence="10" id="KW-0658">Purine biosynthesis</keyword>
<evidence type="ECO:0000256" key="12">
    <source>
        <dbReference type="ARBA" id="ARBA00022842"/>
    </source>
</evidence>
<dbReference type="Gene3D" id="3.40.50.880">
    <property type="match status" value="1"/>
</dbReference>
<dbReference type="Ensembl" id="ENSPNAT00000011748.2">
    <property type="protein sequence ID" value="ENSPNAP00000023791.1"/>
    <property type="gene ID" value="ENSPNAG00000008323.2"/>
</dbReference>
<dbReference type="SUPFAM" id="SSF56042">
    <property type="entry name" value="PurM C-terminal domain-like"/>
    <property type="match status" value="2"/>
</dbReference>
<evidence type="ECO:0000256" key="6">
    <source>
        <dbReference type="ARBA" id="ARBA00022553"/>
    </source>
</evidence>
<dbReference type="InterPro" id="IPR040707">
    <property type="entry name" value="FGAR-AT_N"/>
</dbReference>
<evidence type="ECO:0000256" key="10">
    <source>
        <dbReference type="ARBA" id="ARBA00022755"/>
    </source>
</evidence>
<evidence type="ECO:0000256" key="5">
    <source>
        <dbReference type="ARBA" id="ARBA00022490"/>
    </source>
</evidence>
<evidence type="ECO:0000256" key="7">
    <source>
        <dbReference type="ARBA" id="ARBA00022598"/>
    </source>
</evidence>
<dbReference type="Gene3D" id="3.30.1330.10">
    <property type="entry name" value="PurM-like, N-terminal domain"/>
    <property type="match status" value="2"/>
</dbReference>
<dbReference type="UniPathway" id="UPA00074">
    <property type="reaction ID" value="UER00128"/>
</dbReference>
<dbReference type="Pfam" id="PF02769">
    <property type="entry name" value="AIRS_C"/>
    <property type="match status" value="2"/>
</dbReference>
<dbReference type="SUPFAM" id="SSF82697">
    <property type="entry name" value="PurS-like"/>
    <property type="match status" value="1"/>
</dbReference>
<dbReference type="SUPFAM" id="SSF52317">
    <property type="entry name" value="Class I glutamine amidotransferase-like"/>
    <property type="match status" value="1"/>
</dbReference>
<dbReference type="Pfam" id="PF18072">
    <property type="entry name" value="FGAR-AT_linker"/>
    <property type="match status" value="1"/>
</dbReference>
<feature type="domain" description="PurM-like C-terminal" evidence="18">
    <location>
        <begin position="439"/>
        <end position="597"/>
    </location>
</feature>
<evidence type="ECO:0000313" key="23">
    <source>
        <dbReference type="Proteomes" id="UP001501920"/>
    </source>
</evidence>
<evidence type="ECO:0000259" key="20">
    <source>
        <dbReference type="Pfam" id="PF18076"/>
    </source>
</evidence>
<dbReference type="GO" id="GO:0004642">
    <property type="term" value="F:phosphoribosylformylglycinamidine synthase activity"/>
    <property type="evidence" value="ECO:0007669"/>
    <property type="project" value="UniProtKB-EC"/>
</dbReference>
<dbReference type="Pfam" id="PF18076">
    <property type="entry name" value="FGAR-AT_N"/>
    <property type="match status" value="1"/>
</dbReference>
<dbReference type="GO" id="GO:0005737">
    <property type="term" value="C:cytoplasm"/>
    <property type="evidence" value="ECO:0007669"/>
    <property type="project" value="UniProtKB-SubCell"/>
</dbReference>
<evidence type="ECO:0000256" key="16">
    <source>
        <dbReference type="ARBA" id="ARBA00057317"/>
    </source>
</evidence>
<dbReference type="PROSITE" id="PS51273">
    <property type="entry name" value="GATASE_TYPE_1"/>
    <property type="match status" value="1"/>
</dbReference>
<dbReference type="CDD" id="cd01740">
    <property type="entry name" value="GATase1_FGAR_AT"/>
    <property type="match status" value="1"/>
</dbReference>
<feature type="domain" description="Phosphoribosylformylglycinamidine synthase N-terminal" evidence="20">
    <location>
        <begin position="34"/>
        <end position="152"/>
    </location>
</feature>
<dbReference type="FunFam" id="3.90.650.10:FF:000014">
    <property type="entry name" value="Phosphoribosylformylglycinamidine synthase"/>
    <property type="match status" value="1"/>
</dbReference>
<proteinExistence type="inferred from homology"/>
<dbReference type="InterPro" id="IPR010073">
    <property type="entry name" value="PurL_large"/>
</dbReference>
<keyword evidence="6" id="KW-0597">Phosphoprotein</keyword>
<comment type="function">
    <text evidence="16">Phosphoribosylformylglycinamidine synthase involved in the purines biosynthetic pathway. Catalyzes the ATP-dependent conversion of formylglycinamide ribonucleotide (FGAR) and glutamine to yield formylglycinamidine ribonucleotide (FGAM) and glutamate.</text>
</comment>
<dbReference type="GeneTree" id="ENSGT00390000007600"/>
<dbReference type="NCBIfam" id="TIGR01735">
    <property type="entry name" value="FGAM_synt"/>
    <property type="match status" value="1"/>
</dbReference>
<dbReference type="FunFam" id="3.30.1330.10:FF:000007">
    <property type="entry name" value="Phosphoribosylformylglycinamidine synthase, putative"/>
    <property type="match status" value="1"/>
</dbReference>
<dbReference type="InterPro" id="IPR036604">
    <property type="entry name" value="PurS-like_sf"/>
</dbReference>
<organism evidence="22 23">
    <name type="scientific">Pygocentrus nattereri</name>
    <name type="common">Red-bellied piranha</name>
    <dbReference type="NCBI Taxonomy" id="42514"/>
    <lineage>
        <taxon>Eukaryota</taxon>
        <taxon>Metazoa</taxon>
        <taxon>Chordata</taxon>
        <taxon>Craniata</taxon>
        <taxon>Vertebrata</taxon>
        <taxon>Euteleostomi</taxon>
        <taxon>Actinopterygii</taxon>
        <taxon>Neopterygii</taxon>
        <taxon>Teleostei</taxon>
        <taxon>Ostariophysi</taxon>
        <taxon>Characiformes</taxon>
        <taxon>Characoidei</taxon>
        <taxon>Pygocentrus</taxon>
    </lineage>
</organism>
<evidence type="ECO:0000259" key="18">
    <source>
        <dbReference type="Pfam" id="PF02769"/>
    </source>
</evidence>
<dbReference type="SUPFAM" id="SSF55326">
    <property type="entry name" value="PurM N-terminal domain-like"/>
    <property type="match status" value="2"/>
</dbReference>
<dbReference type="InterPro" id="IPR036921">
    <property type="entry name" value="PurM-like_N_sf"/>
</dbReference>
<evidence type="ECO:0000256" key="13">
    <source>
        <dbReference type="ARBA" id="ARBA00022962"/>
    </source>
</evidence>
<dbReference type="InterPro" id="IPR029062">
    <property type="entry name" value="Class_I_gatase-like"/>
</dbReference>
<keyword evidence="12" id="KW-0460">Magnesium</keyword>
<protein>
    <recommendedName>
        <fullName evidence="17">Phosphoribosylformylglycinamidine synthase</fullName>
        <ecNumber evidence="4">6.3.5.3</ecNumber>
    </recommendedName>
    <alternativeName>
        <fullName evidence="15">Formylglycinamide ribonucleotide amidotransferase</fullName>
    </alternativeName>
    <alternativeName>
        <fullName evidence="14">Formylglycinamide ribotide amidotransferase</fullName>
    </alternativeName>
</protein>
<evidence type="ECO:0000256" key="14">
    <source>
        <dbReference type="ARBA" id="ARBA00029823"/>
    </source>
</evidence>